<dbReference type="PANTHER" id="PTHR12468">
    <property type="entry name" value="GPI MANNOSYLTRANSFERASE 2"/>
    <property type="match status" value="1"/>
</dbReference>
<accession>A0A6H9XDK9</accession>
<evidence type="ECO:0000256" key="2">
    <source>
        <dbReference type="ARBA" id="ARBA00004687"/>
    </source>
</evidence>
<keyword evidence="7" id="KW-0256">Endoplasmic reticulum</keyword>
<keyword evidence="5 12" id="KW-0808">Transferase</keyword>
<keyword evidence="3" id="KW-0337">GPI-anchor biosynthesis</keyword>
<evidence type="ECO:0000256" key="3">
    <source>
        <dbReference type="ARBA" id="ARBA00022502"/>
    </source>
</evidence>
<comment type="subcellular location">
    <subcellularLocation>
        <location evidence="1">Endoplasmic reticulum membrane</location>
        <topology evidence="1">Multi-pass membrane protein</topology>
    </subcellularLocation>
</comment>
<reference evidence="12 13" key="1">
    <citation type="submission" date="2018-06" db="EMBL/GenBank/DDBJ databases">
        <authorList>
            <consortium name="Pathogen Informatics"/>
            <person name="Doyle S."/>
        </authorList>
    </citation>
    <scope>NUCLEOTIDE SEQUENCE [LARGE SCALE GENOMIC DNA]</scope>
    <source>
        <strain evidence="12 13">NCTC10254</strain>
    </source>
</reference>
<name>A0A6H9XDK9_9CORY</name>
<dbReference type="InterPro" id="IPR007315">
    <property type="entry name" value="PIG-V/Gpi18"/>
</dbReference>
<feature type="transmembrane region" description="Helical" evidence="11">
    <location>
        <begin position="370"/>
        <end position="388"/>
    </location>
</feature>
<feature type="transmembrane region" description="Helical" evidence="11">
    <location>
        <begin position="343"/>
        <end position="363"/>
    </location>
</feature>
<evidence type="ECO:0000256" key="6">
    <source>
        <dbReference type="ARBA" id="ARBA00022692"/>
    </source>
</evidence>
<comment type="caution">
    <text evidence="12">The sequence shown here is derived from an EMBL/GenBank/DDBJ whole genome shotgun (WGS) entry which is preliminary data.</text>
</comment>
<dbReference type="AlphaFoldDB" id="A0A6H9XDK9"/>
<sequence length="448" mass="49121">MESAKEPKSPKKPVEAGPRPPGSHDAPKIPEISETSAGPQTHPPAHIPAQLDASVTPLSPPLPGIIGRILAIPGWQPQPFGWRDWGIAAILFAVTSAIRLGTLRLLTSAHSFTDVLQQWDALHFVDIAQYGYFSSDGQGGPEPDVFQQRLAFFPGLPALIQQVHLLTGLGYVASGWLVVAIAGIVMTAGIMALAAFLGAGYRGRILAGILFLGAPMAVTFNMVYTEAPFLALCVWALIFMIQERWWQTTVLIYLLGFVRLTAIDLVATFAIIVLLYARTNWRAWLGVAVSGLSLITYIRFASASTQDIGGYFGMQSKGWNSTFDWGVATVDWVYSTLTEFNDIGYILSVVSIIGAPIAMLIAFRRLPWALWVFGTGITANVLLSDGIMHSRPRLLLPALLLLLPVVLWLEKLSRRVGWHTVWVVPAVLWFAFGTCFSVFMLVFFEWAI</sequence>
<feature type="transmembrane region" description="Helical" evidence="11">
    <location>
        <begin position="209"/>
        <end position="238"/>
    </location>
</feature>
<dbReference type="EMBL" id="UARK01000001">
    <property type="protein sequence ID" value="SPW24282.1"/>
    <property type="molecule type" value="Genomic_DNA"/>
</dbReference>
<dbReference type="UniPathway" id="UPA00196"/>
<feature type="transmembrane region" description="Helical" evidence="11">
    <location>
        <begin position="250"/>
        <end position="276"/>
    </location>
</feature>
<evidence type="ECO:0000256" key="10">
    <source>
        <dbReference type="SAM" id="MobiDB-lite"/>
    </source>
</evidence>
<feature type="region of interest" description="Disordered" evidence="10">
    <location>
        <begin position="1"/>
        <end position="48"/>
    </location>
</feature>
<dbReference type="GO" id="GO:0006506">
    <property type="term" value="P:GPI anchor biosynthetic process"/>
    <property type="evidence" value="ECO:0007669"/>
    <property type="project" value="UniProtKB-UniPathway"/>
</dbReference>
<feature type="transmembrane region" description="Helical" evidence="11">
    <location>
        <begin position="421"/>
        <end position="444"/>
    </location>
</feature>
<protein>
    <submittedName>
        <fullName evidence="12">GPI mannosyltransferase 2</fullName>
    </submittedName>
</protein>
<proteinExistence type="predicted"/>
<evidence type="ECO:0000256" key="5">
    <source>
        <dbReference type="ARBA" id="ARBA00022679"/>
    </source>
</evidence>
<dbReference type="GO" id="GO:0000009">
    <property type="term" value="F:alpha-1,6-mannosyltransferase activity"/>
    <property type="evidence" value="ECO:0007669"/>
    <property type="project" value="InterPro"/>
</dbReference>
<evidence type="ECO:0000256" key="9">
    <source>
        <dbReference type="ARBA" id="ARBA00023136"/>
    </source>
</evidence>
<evidence type="ECO:0000313" key="13">
    <source>
        <dbReference type="Proteomes" id="UP000249886"/>
    </source>
</evidence>
<evidence type="ECO:0000256" key="11">
    <source>
        <dbReference type="SAM" id="Phobius"/>
    </source>
</evidence>
<evidence type="ECO:0000313" key="12">
    <source>
        <dbReference type="EMBL" id="SPW24282.1"/>
    </source>
</evidence>
<evidence type="ECO:0000256" key="8">
    <source>
        <dbReference type="ARBA" id="ARBA00022989"/>
    </source>
</evidence>
<feature type="compositionally biased region" description="Basic and acidic residues" evidence="10">
    <location>
        <begin position="1"/>
        <end position="14"/>
    </location>
</feature>
<keyword evidence="9 11" id="KW-0472">Membrane</keyword>
<organism evidence="12 13">
    <name type="scientific">Corynebacterium matruchotii</name>
    <dbReference type="NCBI Taxonomy" id="43768"/>
    <lineage>
        <taxon>Bacteria</taxon>
        <taxon>Bacillati</taxon>
        <taxon>Actinomycetota</taxon>
        <taxon>Actinomycetes</taxon>
        <taxon>Mycobacteriales</taxon>
        <taxon>Corynebacteriaceae</taxon>
        <taxon>Corynebacterium</taxon>
    </lineage>
</organism>
<keyword evidence="8 11" id="KW-1133">Transmembrane helix</keyword>
<feature type="transmembrane region" description="Helical" evidence="11">
    <location>
        <begin position="283"/>
        <end position="302"/>
    </location>
</feature>
<gene>
    <name evidence="12" type="ORF">NCTC10254_00653</name>
</gene>
<keyword evidence="4 12" id="KW-0328">Glycosyltransferase</keyword>
<feature type="transmembrane region" description="Helical" evidence="11">
    <location>
        <begin position="394"/>
        <end position="409"/>
    </location>
</feature>
<evidence type="ECO:0000256" key="1">
    <source>
        <dbReference type="ARBA" id="ARBA00004477"/>
    </source>
</evidence>
<dbReference type="Proteomes" id="UP000249886">
    <property type="component" value="Unassembled WGS sequence"/>
</dbReference>
<evidence type="ECO:0000256" key="4">
    <source>
        <dbReference type="ARBA" id="ARBA00022676"/>
    </source>
</evidence>
<keyword evidence="6 11" id="KW-0812">Transmembrane</keyword>
<comment type="pathway">
    <text evidence="2">Glycolipid biosynthesis; glycosylphosphatidylinositol-anchor biosynthesis.</text>
</comment>
<dbReference type="PANTHER" id="PTHR12468:SF2">
    <property type="entry name" value="GPI MANNOSYLTRANSFERASE 2"/>
    <property type="match status" value="1"/>
</dbReference>
<dbReference type="GO" id="GO:0016020">
    <property type="term" value="C:membrane"/>
    <property type="evidence" value="ECO:0007669"/>
    <property type="project" value="GOC"/>
</dbReference>
<dbReference type="GO" id="GO:0004376">
    <property type="term" value="F:GPI mannosyltransferase activity"/>
    <property type="evidence" value="ECO:0007669"/>
    <property type="project" value="InterPro"/>
</dbReference>
<evidence type="ECO:0000256" key="7">
    <source>
        <dbReference type="ARBA" id="ARBA00022824"/>
    </source>
</evidence>
<feature type="transmembrane region" description="Helical" evidence="11">
    <location>
        <begin position="175"/>
        <end position="197"/>
    </location>
</feature>